<dbReference type="PANTHER" id="PTHR10980:SF3">
    <property type="entry name" value="LD16419P"/>
    <property type="match status" value="1"/>
</dbReference>
<dbReference type="STRING" id="984486.A0A1E3QK33"/>
<name>A0A1E3QK33_9ASCO</name>
<reference evidence="5" key="1">
    <citation type="submission" date="2016-05" db="EMBL/GenBank/DDBJ databases">
        <title>Comparative genomics of biotechnologically important yeasts.</title>
        <authorList>
            <consortium name="DOE Joint Genome Institute"/>
            <person name="Riley R."/>
            <person name="Haridas S."/>
            <person name="Wolfe K.H."/>
            <person name="Lopes M.R."/>
            <person name="Hittinger C.T."/>
            <person name="Goker M."/>
            <person name="Salamov A."/>
            <person name="Wisecaver J."/>
            <person name="Long T.M."/>
            <person name="Aerts A.L."/>
            <person name="Barry K."/>
            <person name="Choi C."/>
            <person name="Clum A."/>
            <person name="Coughlan A.Y."/>
            <person name="Deshpande S."/>
            <person name="Douglass A.P."/>
            <person name="Hanson S.J."/>
            <person name="Klenk H.-P."/>
            <person name="Labutti K."/>
            <person name="Lapidus A."/>
            <person name="Lindquist E."/>
            <person name="Lipzen A."/>
            <person name="Meier-Kolthoff J.P."/>
            <person name="Ohm R.A."/>
            <person name="Otillar R.P."/>
            <person name="Pangilinan J."/>
            <person name="Peng Y."/>
            <person name="Rokas A."/>
            <person name="Rosa C.A."/>
            <person name="Scheuner C."/>
            <person name="Sibirny A.A."/>
            <person name="Slot J.C."/>
            <person name="Stielow J.B."/>
            <person name="Sun H."/>
            <person name="Kurtzman C.P."/>
            <person name="Blackwell M."/>
            <person name="Grigoriev I.V."/>
            <person name="Jeffries T.W."/>
        </authorList>
    </citation>
    <scope>NUCLEOTIDE SEQUENCE [LARGE SCALE GENOMIC DNA]</scope>
    <source>
        <strain evidence="5">NRRL Y-12698</strain>
    </source>
</reference>
<accession>A0A1E3QK33</accession>
<protein>
    <recommendedName>
        <fullName evidence="6">Rho GDP-dissociation inhibitor</fullName>
    </recommendedName>
</protein>
<evidence type="ECO:0000313" key="4">
    <source>
        <dbReference type="EMBL" id="ODQ78056.1"/>
    </source>
</evidence>
<dbReference type="EMBL" id="KV454437">
    <property type="protein sequence ID" value="ODQ78056.1"/>
    <property type="molecule type" value="Genomic_DNA"/>
</dbReference>
<organism evidence="4 5">
    <name type="scientific">Babjeviella inositovora NRRL Y-12698</name>
    <dbReference type="NCBI Taxonomy" id="984486"/>
    <lineage>
        <taxon>Eukaryota</taxon>
        <taxon>Fungi</taxon>
        <taxon>Dikarya</taxon>
        <taxon>Ascomycota</taxon>
        <taxon>Saccharomycotina</taxon>
        <taxon>Pichiomycetes</taxon>
        <taxon>Serinales incertae sedis</taxon>
        <taxon>Babjeviella</taxon>
    </lineage>
</organism>
<dbReference type="Gene3D" id="2.70.50.30">
    <property type="entry name" value="Coagulation Factor XIII, subunit A, domain 1"/>
    <property type="match status" value="1"/>
</dbReference>
<dbReference type="GO" id="GO:0005094">
    <property type="term" value="F:Rho GDP-dissociation inhibitor activity"/>
    <property type="evidence" value="ECO:0007669"/>
    <property type="project" value="InterPro"/>
</dbReference>
<evidence type="ECO:0000256" key="2">
    <source>
        <dbReference type="ARBA" id="ARBA00009758"/>
    </source>
</evidence>
<evidence type="ECO:0008006" key="6">
    <source>
        <dbReference type="Google" id="ProtNLM"/>
    </source>
</evidence>
<dbReference type="Proteomes" id="UP000094336">
    <property type="component" value="Unassembled WGS sequence"/>
</dbReference>
<evidence type="ECO:0000313" key="5">
    <source>
        <dbReference type="Proteomes" id="UP000094336"/>
    </source>
</evidence>
<dbReference type="OrthoDB" id="1683373at2759"/>
<dbReference type="PANTHER" id="PTHR10980">
    <property type="entry name" value="RHO GDP-DISSOCIATION INHIBITOR"/>
    <property type="match status" value="1"/>
</dbReference>
<dbReference type="InterPro" id="IPR014756">
    <property type="entry name" value="Ig_E-set"/>
</dbReference>
<comment type="similarity">
    <text evidence="2">Belongs to the Rho GDI family.</text>
</comment>
<evidence type="ECO:0000256" key="1">
    <source>
        <dbReference type="ARBA" id="ARBA00004496"/>
    </source>
</evidence>
<evidence type="ECO:0000256" key="3">
    <source>
        <dbReference type="ARBA" id="ARBA00022490"/>
    </source>
</evidence>
<dbReference type="GO" id="GO:0016020">
    <property type="term" value="C:membrane"/>
    <property type="evidence" value="ECO:0007669"/>
    <property type="project" value="TreeGrafter"/>
</dbReference>
<proteinExistence type="inferred from homology"/>
<dbReference type="AlphaFoldDB" id="A0A1E3QK33"/>
<dbReference type="GO" id="GO:0007266">
    <property type="term" value="P:Rho protein signal transduction"/>
    <property type="evidence" value="ECO:0007669"/>
    <property type="project" value="InterPro"/>
</dbReference>
<dbReference type="InterPro" id="IPR000406">
    <property type="entry name" value="Rho_GDI"/>
</dbReference>
<keyword evidence="3" id="KW-0963">Cytoplasm</keyword>
<dbReference type="RefSeq" id="XP_018983384.1">
    <property type="nucleotide sequence ID" value="XM_019129706.1"/>
</dbReference>
<sequence>MTVSEVHPDFEIVGVYVNVEGKEPIFHDRTIVPLPALHFQIPEKSKYFLTLKFKVKNRTLKDLKYKQVVKAAGITVKSRECAIGPEFAPIEESDDTVYTAEFPEDVTPGGFMIRGKYNASSTYYAGDEALLEGPWTLEITKK</sequence>
<dbReference type="SUPFAM" id="SSF81296">
    <property type="entry name" value="E set domains"/>
    <property type="match status" value="1"/>
</dbReference>
<dbReference type="GO" id="GO:0005829">
    <property type="term" value="C:cytosol"/>
    <property type="evidence" value="ECO:0007669"/>
    <property type="project" value="TreeGrafter"/>
</dbReference>
<dbReference type="InterPro" id="IPR024792">
    <property type="entry name" value="RhoGDI_dom_sf"/>
</dbReference>
<comment type="subcellular location">
    <subcellularLocation>
        <location evidence="1">Cytoplasm</location>
    </subcellularLocation>
</comment>
<dbReference type="Pfam" id="PF02115">
    <property type="entry name" value="Rho_GDI"/>
    <property type="match status" value="1"/>
</dbReference>
<gene>
    <name evidence="4" type="ORF">BABINDRAFT_163086</name>
</gene>
<keyword evidence="5" id="KW-1185">Reference proteome</keyword>
<dbReference type="GeneID" id="30147559"/>